<reference evidence="4" key="1">
    <citation type="submission" date="2023-10" db="EMBL/GenBank/DDBJ databases">
        <authorList>
            <person name="Chen Y."/>
            <person name="Shah S."/>
            <person name="Dougan E. K."/>
            <person name="Thang M."/>
            <person name="Chan C."/>
        </authorList>
    </citation>
    <scope>NUCLEOTIDE SEQUENCE [LARGE SCALE GENOMIC DNA]</scope>
</reference>
<keyword evidence="2" id="KW-0067">ATP-binding</keyword>
<proteinExistence type="predicted"/>
<keyword evidence="1" id="KW-0547">Nucleotide-binding</keyword>
<organism evidence="4 5">
    <name type="scientific">Prorocentrum cordatum</name>
    <dbReference type="NCBI Taxonomy" id="2364126"/>
    <lineage>
        <taxon>Eukaryota</taxon>
        <taxon>Sar</taxon>
        <taxon>Alveolata</taxon>
        <taxon>Dinophyceae</taxon>
        <taxon>Prorocentrales</taxon>
        <taxon>Prorocentraceae</taxon>
        <taxon>Prorocentrum</taxon>
    </lineage>
</organism>
<feature type="domain" description="Asparagine synthetase" evidence="3">
    <location>
        <begin position="22"/>
        <end position="145"/>
    </location>
</feature>
<accession>A0ABN9W6Y0</accession>
<evidence type="ECO:0000313" key="5">
    <source>
        <dbReference type="Proteomes" id="UP001189429"/>
    </source>
</evidence>
<evidence type="ECO:0000259" key="3">
    <source>
        <dbReference type="Pfam" id="PF00733"/>
    </source>
</evidence>
<protein>
    <recommendedName>
        <fullName evidence="3">Asparagine synthetase domain-containing protein</fullName>
    </recommendedName>
</protein>
<dbReference type="InterPro" id="IPR014729">
    <property type="entry name" value="Rossmann-like_a/b/a_fold"/>
</dbReference>
<dbReference type="PANTHER" id="PTHR11772">
    <property type="entry name" value="ASPARAGINE SYNTHETASE"/>
    <property type="match status" value="1"/>
</dbReference>
<evidence type="ECO:0000313" key="4">
    <source>
        <dbReference type="EMBL" id="CAK0881906.1"/>
    </source>
</evidence>
<evidence type="ECO:0000256" key="2">
    <source>
        <dbReference type="ARBA" id="ARBA00022840"/>
    </source>
</evidence>
<dbReference type="Proteomes" id="UP001189429">
    <property type="component" value="Unassembled WGS sequence"/>
</dbReference>
<name>A0ABN9W6Y0_9DINO</name>
<dbReference type="InterPro" id="IPR050795">
    <property type="entry name" value="Asn_Synthetase"/>
</dbReference>
<dbReference type="EMBL" id="CAUYUJ010018246">
    <property type="protein sequence ID" value="CAK0881906.1"/>
    <property type="molecule type" value="Genomic_DNA"/>
</dbReference>
<dbReference type="Pfam" id="PF00733">
    <property type="entry name" value="Asn_synthase"/>
    <property type="match status" value="1"/>
</dbReference>
<dbReference type="PANTHER" id="PTHR11772:SF46">
    <property type="entry name" value="ASPARAGINE SYNTHETASE DOMAIN-CONTAINING PROTEIN"/>
    <property type="match status" value="1"/>
</dbReference>
<dbReference type="CDD" id="cd01991">
    <property type="entry name" value="Asn_synthase_B_C"/>
    <property type="match status" value="1"/>
</dbReference>
<gene>
    <name evidence="4" type="ORF">PCOR1329_LOCUS64609</name>
</gene>
<dbReference type="Gene3D" id="3.40.50.620">
    <property type="entry name" value="HUPs"/>
    <property type="match status" value="1"/>
</dbReference>
<dbReference type="SUPFAM" id="SSF52402">
    <property type="entry name" value="Adenine nucleotide alpha hydrolases-like"/>
    <property type="match status" value="1"/>
</dbReference>
<keyword evidence="5" id="KW-1185">Reference proteome</keyword>
<dbReference type="InterPro" id="IPR001962">
    <property type="entry name" value="Asn_synthase"/>
</dbReference>
<sequence length="356" mass="38172">MAAVELRSRLSAALSAIASRTAPRERCIILSGGVDTCAILACARELGVTFGAGVTVLTGPDSPDREFAITAAKEHFLPHHIVEVTSADLIDTYLPACVKALATFDGMTLRNSLVVAAAMRKASELGFRHAVVGDGADELFAGYSFMWGNDDMDPAEWKAKRDKMCAQWTFATGDLAAMYGLESHSPYTEPDFVAWAVRETQRFDCVGVRPIRLTHGGERVLHQCGKLPLREAFDTISSWRRKDPIEVGSGITVVSGDAFWSDSISDEELAAATADMLSRGYALQGKEHLANFRAFEACFGRDGADHPKKKRLPLGQGCAGCCFEIGEATFCDVCGAYPAQRAVAAAVPSASAEAPI</sequence>
<comment type="caution">
    <text evidence="4">The sequence shown here is derived from an EMBL/GenBank/DDBJ whole genome shotgun (WGS) entry which is preliminary data.</text>
</comment>
<evidence type="ECO:0000256" key="1">
    <source>
        <dbReference type="ARBA" id="ARBA00022741"/>
    </source>
</evidence>